<dbReference type="SMART" id="SM00344">
    <property type="entry name" value="HTH_ASNC"/>
    <property type="match status" value="1"/>
</dbReference>
<dbReference type="InterPro" id="IPR019885">
    <property type="entry name" value="Tscrpt_reg_HTH_AsnC-type_CS"/>
</dbReference>
<keyword evidence="7" id="KW-1185">Reference proteome</keyword>
<evidence type="ECO:0000313" key="6">
    <source>
        <dbReference type="EMBL" id="KPL87153.1"/>
    </source>
</evidence>
<dbReference type="Proteomes" id="UP000037784">
    <property type="component" value="Unassembled WGS sequence"/>
</dbReference>
<keyword evidence="2" id="KW-0238">DNA-binding</keyword>
<dbReference type="Gene3D" id="1.10.10.10">
    <property type="entry name" value="Winged helix-like DNA-binding domain superfamily/Winged helix DNA-binding domain"/>
    <property type="match status" value="1"/>
</dbReference>
<dbReference type="Pfam" id="PF13412">
    <property type="entry name" value="HTH_24"/>
    <property type="match status" value="1"/>
</dbReference>
<sequence>MPKKQVRLDEKDVQILRSAQEDGRVPWAQLAREMGMSSPAILSRVRRLYKEGVIAGHTTVLNREALGYETVAYLFVSLASADAETLTAFREAVAAMPEVQEFVALTGEYEYMIRVVLPSPADVQTFVHTKLAKVAPLARVATSLATDEIKFTTNLPLA</sequence>
<evidence type="ECO:0000256" key="3">
    <source>
        <dbReference type="ARBA" id="ARBA00023163"/>
    </source>
</evidence>
<dbReference type="STRING" id="872965.SE16_11475"/>
<dbReference type="InterPro" id="IPR036388">
    <property type="entry name" value="WH-like_DNA-bd_sf"/>
</dbReference>
<dbReference type="Proteomes" id="UP000050502">
    <property type="component" value="Unassembled WGS sequence"/>
</dbReference>
<dbReference type="GO" id="GO:0005829">
    <property type="term" value="C:cytosol"/>
    <property type="evidence" value="ECO:0007669"/>
    <property type="project" value="TreeGrafter"/>
</dbReference>
<dbReference type="GO" id="GO:0043565">
    <property type="term" value="F:sequence-specific DNA binding"/>
    <property type="evidence" value="ECO:0007669"/>
    <property type="project" value="InterPro"/>
</dbReference>
<accession>A0A0M9UCH5</accession>
<dbReference type="Gene3D" id="3.30.70.920">
    <property type="match status" value="1"/>
</dbReference>
<keyword evidence="3" id="KW-0804">Transcription</keyword>
<dbReference type="PRINTS" id="PR00033">
    <property type="entry name" value="HTHASNC"/>
</dbReference>
<dbReference type="PANTHER" id="PTHR30154:SF34">
    <property type="entry name" value="TRANSCRIPTIONAL REGULATOR AZLB"/>
    <property type="match status" value="1"/>
</dbReference>
<dbReference type="EMBL" id="LGKN01000006">
    <property type="protein sequence ID" value="KPL87153.1"/>
    <property type="molecule type" value="Genomic_DNA"/>
</dbReference>
<name>A0A0M9UCH5_9CHLR</name>
<reference evidence="7" key="3">
    <citation type="submission" date="2015-08" db="EMBL/GenBank/DDBJ databases">
        <title>Draft Genome Sequence of a Heterotrophic Facultative Anaerobic Bacterium Ardenticatena maritima Strain 110S.</title>
        <authorList>
            <person name="Kawaichi S."/>
            <person name="Yoshida T."/>
            <person name="Sako Y."/>
            <person name="Nakamura R."/>
        </authorList>
    </citation>
    <scope>NUCLEOTIDE SEQUENCE [LARGE SCALE GENOMIC DNA]</scope>
    <source>
        <strain evidence="7">110S</strain>
    </source>
</reference>
<dbReference type="InterPro" id="IPR011991">
    <property type="entry name" value="ArsR-like_HTH"/>
</dbReference>
<gene>
    <name evidence="5" type="ORF">ARMA_1387</name>
    <name evidence="6" type="ORF">SE16_11475</name>
</gene>
<organism evidence="5 7">
    <name type="scientific">Ardenticatena maritima</name>
    <dbReference type="NCBI Taxonomy" id="872965"/>
    <lineage>
        <taxon>Bacteria</taxon>
        <taxon>Bacillati</taxon>
        <taxon>Chloroflexota</taxon>
        <taxon>Ardenticatenia</taxon>
        <taxon>Ardenticatenales</taxon>
        <taxon>Ardenticatenaceae</taxon>
        <taxon>Ardenticatena</taxon>
    </lineage>
</organism>
<dbReference type="EMBL" id="BBZA01000098">
    <property type="protein sequence ID" value="GAP62964.1"/>
    <property type="molecule type" value="Genomic_DNA"/>
</dbReference>
<dbReference type="SUPFAM" id="SSF54909">
    <property type="entry name" value="Dimeric alpha+beta barrel"/>
    <property type="match status" value="1"/>
</dbReference>
<dbReference type="PANTHER" id="PTHR30154">
    <property type="entry name" value="LEUCINE-RESPONSIVE REGULATORY PROTEIN"/>
    <property type="match status" value="1"/>
</dbReference>
<reference evidence="6 8" key="2">
    <citation type="submission" date="2015-07" db="EMBL/GenBank/DDBJ databases">
        <title>Whole genome sequence of Ardenticatena maritima DSM 23922.</title>
        <authorList>
            <person name="Hemp J."/>
            <person name="Ward L.M."/>
            <person name="Pace L.A."/>
            <person name="Fischer W.W."/>
        </authorList>
    </citation>
    <scope>NUCLEOTIDE SEQUENCE [LARGE SCALE GENOMIC DNA]</scope>
    <source>
        <strain evidence="6 8">110S</strain>
    </source>
</reference>
<dbReference type="InterPro" id="IPR036390">
    <property type="entry name" value="WH_DNA-bd_sf"/>
</dbReference>
<keyword evidence="1" id="KW-0805">Transcription regulation</keyword>
<dbReference type="InterPro" id="IPR019887">
    <property type="entry name" value="Tscrpt_reg_AsnC/Lrp_C"/>
</dbReference>
<dbReference type="InterPro" id="IPR000485">
    <property type="entry name" value="AsnC-type_HTH_dom"/>
</dbReference>
<dbReference type="GO" id="GO:0043200">
    <property type="term" value="P:response to amino acid"/>
    <property type="evidence" value="ECO:0007669"/>
    <property type="project" value="TreeGrafter"/>
</dbReference>
<reference evidence="5" key="1">
    <citation type="journal article" date="2015" name="Genome Announc.">
        <title>Draft Genome Sequence of a Heterotrophic Facultative Anaerobic Thermophilic Bacterium, Ardenticatena maritima Strain 110ST.</title>
        <authorList>
            <person name="Kawaichi S."/>
            <person name="Yoshida T."/>
            <person name="Sako Y."/>
            <person name="Nakamura R."/>
        </authorList>
    </citation>
    <scope>NUCLEOTIDE SEQUENCE [LARGE SCALE GENOMIC DNA]</scope>
    <source>
        <strain evidence="5">110S</strain>
    </source>
</reference>
<evidence type="ECO:0000256" key="2">
    <source>
        <dbReference type="ARBA" id="ARBA00023125"/>
    </source>
</evidence>
<dbReference type="OrthoDB" id="9800326at2"/>
<dbReference type="SUPFAM" id="SSF46785">
    <property type="entry name" value="Winged helix' DNA-binding domain"/>
    <property type="match status" value="1"/>
</dbReference>
<dbReference type="InterPro" id="IPR011008">
    <property type="entry name" value="Dimeric_a/b-barrel"/>
</dbReference>
<evidence type="ECO:0000313" key="5">
    <source>
        <dbReference type="EMBL" id="GAP62964.1"/>
    </source>
</evidence>
<dbReference type="RefSeq" id="WP_054492840.1">
    <property type="nucleotide sequence ID" value="NZ_BBZA01000098.1"/>
</dbReference>
<comment type="caution">
    <text evidence="5">The sequence shown here is derived from an EMBL/GenBank/DDBJ whole genome shotgun (WGS) entry which is preliminary data.</text>
</comment>
<evidence type="ECO:0000256" key="1">
    <source>
        <dbReference type="ARBA" id="ARBA00023015"/>
    </source>
</evidence>
<dbReference type="FunCoup" id="A0A0M9UCH5">
    <property type="interactions" value="59"/>
</dbReference>
<evidence type="ECO:0000313" key="7">
    <source>
        <dbReference type="Proteomes" id="UP000037784"/>
    </source>
</evidence>
<protein>
    <recommendedName>
        <fullName evidence="4">HTH asnC-type domain-containing protein</fullName>
    </recommendedName>
</protein>
<dbReference type="InterPro" id="IPR019888">
    <property type="entry name" value="Tscrpt_reg_AsnC-like"/>
</dbReference>
<dbReference type="CDD" id="cd00090">
    <property type="entry name" value="HTH_ARSR"/>
    <property type="match status" value="1"/>
</dbReference>
<evidence type="ECO:0000259" key="4">
    <source>
        <dbReference type="PROSITE" id="PS50956"/>
    </source>
</evidence>
<dbReference type="PROSITE" id="PS50956">
    <property type="entry name" value="HTH_ASNC_2"/>
    <property type="match status" value="1"/>
</dbReference>
<proteinExistence type="predicted"/>
<dbReference type="AlphaFoldDB" id="A0A0M9UCH5"/>
<feature type="domain" description="HTH asnC-type" evidence="4">
    <location>
        <begin position="8"/>
        <end position="69"/>
    </location>
</feature>
<evidence type="ECO:0000313" key="8">
    <source>
        <dbReference type="Proteomes" id="UP000050502"/>
    </source>
</evidence>
<dbReference type="PROSITE" id="PS00519">
    <property type="entry name" value="HTH_ASNC_1"/>
    <property type="match status" value="1"/>
</dbReference>
<dbReference type="Pfam" id="PF01037">
    <property type="entry name" value="AsnC_trans_reg"/>
    <property type="match status" value="1"/>
</dbReference>